<accession>A0A2S6N0N2</accession>
<sequence>METLPALQAPTQYPFVVEAGEQRVSGDWKQRFRFVFSTPSVTKMAREVALSVIAGLIVMQVQQALPKFSRAAPQSASLAKTSMSVTLPPMGSAENDLFIRAALSMVPAQATTQRIGAPPWPPINMKAVDLAPPRRHKESAGSAPQPPPRSSFFGHAPNLMKGMPIEQAAHRLALLPPPAATSLPVNSITPSAQAETAVPLVTDRTPAEVTKPSAALKPLSDGIDLAIGAGTFAVTTDEWLIFGAPERLFQHSRHSFVAQ</sequence>
<dbReference type="AlphaFoldDB" id="A0A2S6N0N2"/>
<proteinExistence type="predicted"/>
<name>A0A2S6N0N2_9HYPH</name>
<protein>
    <submittedName>
        <fullName evidence="1">Uncharacterized protein</fullName>
    </submittedName>
</protein>
<keyword evidence="2" id="KW-1185">Reference proteome</keyword>
<dbReference type="RefSeq" id="WP_104509328.1">
    <property type="nucleotide sequence ID" value="NZ_JACIGC010000028.1"/>
</dbReference>
<evidence type="ECO:0000313" key="2">
    <source>
        <dbReference type="Proteomes" id="UP000239089"/>
    </source>
</evidence>
<dbReference type="Proteomes" id="UP000239089">
    <property type="component" value="Unassembled WGS sequence"/>
</dbReference>
<evidence type="ECO:0000313" key="1">
    <source>
        <dbReference type="EMBL" id="PPQ28185.1"/>
    </source>
</evidence>
<reference evidence="1 2" key="1">
    <citation type="journal article" date="2018" name="Arch. Microbiol.">
        <title>New insights into the metabolic potential of the phototrophic purple bacterium Rhodopila globiformis DSM 161(T) from its draft genome sequence and evidence for a vanadium-dependent nitrogenase.</title>
        <authorList>
            <person name="Imhoff J.F."/>
            <person name="Rahn T."/>
            <person name="Kunzel S."/>
            <person name="Neulinger S.C."/>
        </authorList>
    </citation>
    <scope>NUCLEOTIDE SEQUENCE [LARGE SCALE GENOMIC DNA]</scope>
    <source>
        <strain evidence="1 2">DSM 16996</strain>
    </source>
</reference>
<dbReference type="EMBL" id="NHSJ01000114">
    <property type="protein sequence ID" value="PPQ28185.1"/>
    <property type="molecule type" value="Genomic_DNA"/>
</dbReference>
<gene>
    <name evidence="1" type="ORF">CCR94_18580</name>
</gene>
<comment type="caution">
    <text evidence="1">The sequence shown here is derived from an EMBL/GenBank/DDBJ whole genome shotgun (WGS) entry which is preliminary data.</text>
</comment>
<organism evidence="1 2">
    <name type="scientific">Rhodoblastus sphagnicola</name>
    <dbReference type="NCBI Taxonomy" id="333368"/>
    <lineage>
        <taxon>Bacteria</taxon>
        <taxon>Pseudomonadati</taxon>
        <taxon>Pseudomonadota</taxon>
        <taxon>Alphaproteobacteria</taxon>
        <taxon>Hyphomicrobiales</taxon>
        <taxon>Rhodoblastaceae</taxon>
        <taxon>Rhodoblastus</taxon>
    </lineage>
</organism>